<dbReference type="PANTHER" id="PTHR11792:SF15">
    <property type="entry name" value="S-ARRESTIN"/>
    <property type="match status" value="1"/>
</dbReference>
<evidence type="ECO:0000313" key="2">
    <source>
        <dbReference type="Ensembl" id="ENSCCRP00010107117.1"/>
    </source>
</evidence>
<evidence type="ECO:0000256" key="1">
    <source>
        <dbReference type="ARBA" id="ARBA00005298"/>
    </source>
</evidence>
<dbReference type="SUPFAM" id="SSF81296">
    <property type="entry name" value="E set domains"/>
    <property type="match status" value="1"/>
</dbReference>
<comment type="similarity">
    <text evidence="1">Belongs to the arrestin family.</text>
</comment>
<dbReference type="PANTHER" id="PTHR11792">
    <property type="entry name" value="ARRESTIN"/>
    <property type="match status" value="1"/>
</dbReference>
<reference evidence="2" key="1">
    <citation type="submission" date="2025-08" db="UniProtKB">
        <authorList>
            <consortium name="Ensembl"/>
        </authorList>
    </citation>
    <scope>IDENTIFICATION</scope>
</reference>
<dbReference type="GO" id="GO:0001917">
    <property type="term" value="C:photoreceptor inner segment"/>
    <property type="evidence" value="ECO:0007669"/>
    <property type="project" value="TreeGrafter"/>
</dbReference>
<dbReference type="AlphaFoldDB" id="A0A8C1RE07"/>
<dbReference type="InterPro" id="IPR014753">
    <property type="entry name" value="Arrestin_N"/>
</dbReference>
<dbReference type="Proteomes" id="UP000694427">
    <property type="component" value="Unplaced"/>
</dbReference>
<evidence type="ECO:0000313" key="3">
    <source>
        <dbReference type="Proteomes" id="UP000694427"/>
    </source>
</evidence>
<sequence length="152" mass="16993">MSPKHIIYKKLSRDKSVSVYFSLVCVSDGVVLVDPEQVKGKKGETRSQTDGSADTITVLTDMSFYFEWVCVVISENVCVFSQFPDNLPCSVCLQPGPTDRCAVEFEVKAFCAENQDEKGSCFCCLKENTRQLHFLSKNIIKCIIFLKSASHS</sequence>
<name>A0A8C1RE07_CYPCA</name>
<dbReference type="GO" id="GO:0007399">
    <property type="term" value="P:nervous system development"/>
    <property type="evidence" value="ECO:0007669"/>
    <property type="project" value="UniProtKB-ARBA"/>
</dbReference>
<organism evidence="2 3">
    <name type="scientific">Cyprinus carpio</name>
    <name type="common">Common carp</name>
    <dbReference type="NCBI Taxonomy" id="7962"/>
    <lineage>
        <taxon>Eukaryota</taxon>
        <taxon>Metazoa</taxon>
        <taxon>Chordata</taxon>
        <taxon>Craniata</taxon>
        <taxon>Vertebrata</taxon>
        <taxon>Euteleostomi</taxon>
        <taxon>Actinopterygii</taxon>
        <taxon>Neopterygii</taxon>
        <taxon>Teleostei</taxon>
        <taxon>Ostariophysi</taxon>
        <taxon>Cypriniformes</taxon>
        <taxon>Cyprinidae</taxon>
        <taxon>Cyprininae</taxon>
        <taxon>Cyprinus</taxon>
    </lineage>
</organism>
<dbReference type="GO" id="GO:0001664">
    <property type="term" value="F:G protein-coupled receptor binding"/>
    <property type="evidence" value="ECO:0007669"/>
    <property type="project" value="TreeGrafter"/>
</dbReference>
<protein>
    <submittedName>
        <fullName evidence="2">S-antigen; retina and pineal gland (arrestin) b</fullName>
    </submittedName>
</protein>
<dbReference type="Gene3D" id="2.60.40.840">
    <property type="match status" value="1"/>
</dbReference>
<dbReference type="GO" id="GO:0007165">
    <property type="term" value="P:signal transduction"/>
    <property type="evidence" value="ECO:0007669"/>
    <property type="project" value="InterPro"/>
</dbReference>
<dbReference type="Ensembl" id="ENSCCRT00010119153.1">
    <property type="protein sequence ID" value="ENSCCRP00010107117.1"/>
    <property type="gene ID" value="ENSCCRG00010047243.1"/>
</dbReference>
<accession>A0A8C1RE07</accession>
<dbReference type="GO" id="GO:0001750">
    <property type="term" value="C:photoreceptor outer segment"/>
    <property type="evidence" value="ECO:0007669"/>
    <property type="project" value="TreeGrafter"/>
</dbReference>
<dbReference type="InterPro" id="IPR000698">
    <property type="entry name" value="Arrestin"/>
</dbReference>
<dbReference type="InterPro" id="IPR014756">
    <property type="entry name" value="Ig_E-set"/>
</dbReference>
<keyword evidence="3" id="KW-1185">Reference proteome</keyword>
<reference evidence="2" key="2">
    <citation type="submission" date="2025-09" db="UniProtKB">
        <authorList>
            <consortium name="Ensembl"/>
        </authorList>
    </citation>
    <scope>IDENTIFICATION</scope>
</reference>
<dbReference type="GO" id="GO:0002031">
    <property type="term" value="P:G protein-coupled receptor internalization"/>
    <property type="evidence" value="ECO:0007669"/>
    <property type="project" value="TreeGrafter"/>
</dbReference>
<proteinExistence type="inferred from homology"/>